<evidence type="ECO:0000313" key="14">
    <source>
        <dbReference type="Proteomes" id="UP001275315"/>
    </source>
</evidence>
<protein>
    <submittedName>
        <fullName evidence="13">TraB/GumN family protein</fullName>
    </submittedName>
</protein>
<sequence>MYNGDVNHLLQHLTEDLNPKSEEEKIFMEEINNKRNFGMADKVMEFLEKGDHKTYFVIVGTLHLIEKPHIISILQEKGYNVTHVH</sequence>
<evidence type="ECO:0000256" key="10">
    <source>
        <dbReference type="ARBA" id="ARBA00023049"/>
    </source>
</evidence>
<dbReference type="EMBL" id="JAWDIQ010000001">
    <property type="protein sequence ID" value="MDY0407739.1"/>
    <property type="molecule type" value="Genomic_DNA"/>
</dbReference>
<evidence type="ECO:0000256" key="5">
    <source>
        <dbReference type="ARBA" id="ARBA00022692"/>
    </source>
</evidence>
<gene>
    <name evidence="13" type="ORF">RWD45_02820</name>
</gene>
<comment type="subcellular location">
    <subcellularLocation>
        <location evidence="3">Membrane</location>
        <topology evidence="3">Single-pass type I membrane protein</topology>
    </subcellularLocation>
</comment>
<keyword evidence="12" id="KW-0325">Glycoprotein</keyword>
<keyword evidence="4" id="KW-0645">Protease</keyword>
<keyword evidence="11" id="KW-0472">Membrane</keyword>
<comment type="caution">
    <text evidence="13">The sequence shown here is derived from an EMBL/GenBank/DDBJ whole genome shotgun (WGS) entry which is preliminary data.</text>
</comment>
<comment type="cofactor">
    <cofactor evidence="1">
        <name>Mn(2+)</name>
        <dbReference type="ChEBI" id="CHEBI:29035"/>
    </cofactor>
</comment>
<keyword evidence="6" id="KW-0479">Metal-binding</keyword>
<evidence type="ECO:0000256" key="8">
    <source>
        <dbReference type="ARBA" id="ARBA00022801"/>
    </source>
</evidence>
<reference evidence="13 14" key="1">
    <citation type="submission" date="2023-10" db="EMBL/GenBank/DDBJ databases">
        <title>Virgibacillus soli CC-YMP-6 genome.</title>
        <authorList>
            <person name="Miliotis G."/>
            <person name="Sengupta P."/>
            <person name="Hameed A."/>
            <person name="Chuvochina M."/>
            <person name="Mcdonagh F."/>
            <person name="Simpson A.C."/>
            <person name="Singh N.K."/>
            <person name="Rekha P.D."/>
            <person name="Raman K."/>
            <person name="Hugenholtz P."/>
            <person name="Venkateswaran K."/>
        </authorList>
    </citation>
    <scope>NUCLEOTIDE SEQUENCE [LARGE SCALE GENOMIC DNA]</scope>
    <source>
        <strain evidence="13 14">CC-YMP-6</strain>
    </source>
</reference>
<evidence type="ECO:0000256" key="6">
    <source>
        <dbReference type="ARBA" id="ARBA00022723"/>
    </source>
</evidence>
<organism evidence="13 14">
    <name type="scientific">Paracerasibacillus soli</name>
    <dbReference type="NCBI Taxonomy" id="480284"/>
    <lineage>
        <taxon>Bacteria</taxon>
        <taxon>Bacillati</taxon>
        <taxon>Bacillota</taxon>
        <taxon>Bacilli</taxon>
        <taxon>Bacillales</taxon>
        <taxon>Bacillaceae</taxon>
        <taxon>Paracerasibacillus</taxon>
    </lineage>
</organism>
<dbReference type="Proteomes" id="UP001275315">
    <property type="component" value="Unassembled WGS sequence"/>
</dbReference>
<dbReference type="Pfam" id="PF01963">
    <property type="entry name" value="TraB_PrgY_gumN"/>
    <property type="match status" value="1"/>
</dbReference>
<proteinExistence type="predicted"/>
<dbReference type="InterPro" id="IPR002816">
    <property type="entry name" value="TraB/PrgY/GumN_fam"/>
</dbReference>
<keyword evidence="5" id="KW-0812">Transmembrane</keyword>
<accession>A0ABU5CN10</accession>
<evidence type="ECO:0000256" key="11">
    <source>
        <dbReference type="ARBA" id="ARBA00023136"/>
    </source>
</evidence>
<evidence type="ECO:0000256" key="7">
    <source>
        <dbReference type="ARBA" id="ARBA00022729"/>
    </source>
</evidence>
<evidence type="ECO:0000256" key="2">
    <source>
        <dbReference type="ARBA" id="ARBA00001941"/>
    </source>
</evidence>
<keyword evidence="14" id="KW-1185">Reference proteome</keyword>
<dbReference type="PANTHER" id="PTHR31120:SF6">
    <property type="entry name" value="METALLOPROTEASE TIKI HOMOLOG"/>
    <property type="match status" value="1"/>
</dbReference>
<comment type="cofactor">
    <cofactor evidence="2">
        <name>Co(2+)</name>
        <dbReference type="ChEBI" id="CHEBI:48828"/>
    </cofactor>
</comment>
<keyword evidence="10" id="KW-0482">Metalloprotease</keyword>
<keyword evidence="7" id="KW-0732">Signal</keyword>
<name>A0ABU5CN10_9BACI</name>
<evidence type="ECO:0000256" key="3">
    <source>
        <dbReference type="ARBA" id="ARBA00004479"/>
    </source>
</evidence>
<evidence type="ECO:0000256" key="9">
    <source>
        <dbReference type="ARBA" id="ARBA00022989"/>
    </source>
</evidence>
<evidence type="ECO:0000313" key="13">
    <source>
        <dbReference type="EMBL" id="MDY0407739.1"/>
    </source>
</evidence>
<evidence type="ECO:0000256" key="12">
    <source>
        <dbReference type="ARBA" id="ARBA00023180"/>
    </source>
</evidence>
<evidence type="ECO:0000256" key="1">
    <source>
        <dbReference type="ARBA" id="ARBA00001936"/>
    </source>
</evidence>
<dbReference type="InterPro" id="IPR040230">
    <property type="entry name" value="TIKI1/2-like"/>
</dbReference>
<dbReference type="PANTHER" id="PTHR31120">
    <property type="entry name" value="METALLOPROTEASE TIKI"/>
    <property type="match status" value="1"/>
</dbReference>
<evidence type="ECO:0000256" key="4">
    <source>
        <dbReference type="ARBA" id="ARBA00022670"/>
    </source>
</evidence>
<keyword evidence="9" id="KW-1133">Transmembrane helix</keyword>
<keyword evidence="8" id="KW-0378">Hydrolase</keyword>